<protein>
    <submittedName>
        <fullName evidence="1">Uncharacterized protein</fullName>
    </submittedName>
</protein>
<dbReference type="EMBL" id="QVQA01000314">
    <property type="protein sequence ID" value="KAF5092850.1"/>
    <property type="molecule type" value="Genomic_DNA"/>
</dbReference>
<evidence type="ECO:0000313" key="1">
    <source>
        <dbReference type="EMBL" id="KAF5092850.1"/>
    </source>
</evidence>
<gene>
    <name evidence="1" type="ORF">D0Z00_004379</name>
</gene>
<dbReference type="Proteomes" id="UP000744676">
    <property type="component" value="Unassembled WGS sequence"/>
</dbReference>
<accession>A0ACB6UYM6</accession>
<proteinExistence type="predicted"/>
<name>A0ACB6UYM6_9ASCO</name>
<keyword evidence="2" id="KW-1185">Reference proteome</keyword>
<evidence type="ECO:0000313" key="2">
    <source>
        <dbReference type="Proteomes" id="UP000744676"/>
    </source>
</evidence>
<sequence length="403" mass="44226">MGLFSKFKGKSAQSSDQQQQQQQYAPPSGPPPGFSQAGPSSSFPTYTQSGFSESSSYPEEKKKGFGGPPSDDVGPPSFPPPHFTASHPDFSANTEHEAPGNNGGPPSGPPPNYTSQQQQQQQQYLPPGYEPPQNSIFDPLFSHAPDAERDWGDHFTSLYPLYPARLIQPYEREALQQNQFALVAPPPMPFAYDTTRRFKGSVQQPDASKPAFVRSLKNCPDTTFVSSLPLFSPHMKSEGGPHGSGKFYFEVLVTTLQDPREASIAIGFTCLPYPNFRLPGWHRGSVAVHSDDGRRYVNDSLSGKPFVLPFVENQTVGLGINLDRMVVFFTRNGRLDKEWSLISDRNEVVNRGGRGVDPERQYRDGGIEGFEGAHDIYAAVGIFGEAGVVVNFGGSQPFLYRGL</sequence>
<reference evidence="1 2" key="1">
    <citation type="journal article" date="2020" name="Front. Microbiol.">
        <title>Phenotypic and Genetic Characterization of the Cheese Ripening Yeast Geotrichum candidum.</title>
        <authorList>
            <person name="Perkins V."/>
            <person name="Vignola S."/>
            <person name="Lessard M.H."/>
            <person name="Plante P.L."/>
            <person name="Corbeil J."/>
            <person name="Dugat-Bony E."/>
            <person name="Frenette M."/>
            <person name="Labrie S."/>
        </authorList>
    </citation>
    <scope>NUCLEOTIDE SEQUENCE [LARGE SCALE GENOMIC DNA]</scope>
    <source>
        <strain evidence="1 2">LMA-1147</strain>
    </source>
</reference>
<organism evidence="1 2">
    <name type="scientific">Geotrichum galactomycetum</name>
    <dbReference type="NCBI Taxonomy" id="27317"/>
    <lineage>
        <taxon>Eukaryota</taxon>
        <taxon>Fungi</taxon>
        <taxon>Dikarya</taxon>
        <taxon>Ascomycota</taxon>
        <taxon>Saccharomycotina</taxon>
        <taxon>Dipodascomycetes</taxon>
        <taxon>Dipodascales</taxon>
        <taxon>Dipodascaceae</taxon>
        <taxon>Geotrichum</taxon>
    </lineage>
</organism>
<comment type="caution">
    <text evidence="1">The sequence shown here is derived from an EMBL/GenBank/DDBJ whole genome shotgun (WGS) entry which is preliminary data.</text>
</comment>